<dbReference type="EMBL" id="SNXZ01000001">
    <property type="protein sequence ID" value="TDQ05063.1"/>
    <property type="molecule type" value="Genomic_DNA"/>
</dbReference>
<keyword evidence="1" id="KW-0812">Transmembrane</keyword>
<accession>A0A4R6SPB6</accession>
<keyword evidence="1" id="KW-0472">Membrane</keyword>
<dbReference type="AlphaFoldDB" id="A0A4R6SPB6"/>
<proteinExistence type="predicted"/>
<reference evidence="2 3" key="1">
    <citation type="submission" date="2019-03" db="EMBL/GenBank/DDBJ databases">
        <title>Genomic Encyclopedia of Type Strains, Phase IV (KMG-IV): sequencing the most valuable type-strain genomes for metagenomic binning, comparative biology and taxonomic classification.</title>
        <authorList>
            <person name="Goeker M."/>
        </authorList>
    </citation>
    <scope>NUCLEOTIDE SEQUENCE [LARGE SCALE GENOMIC DNA]</scope>
    <source>
        <strain evidence="2 3">DSM 45361</strain>
    </source>
</reference>
<keyword evidence="1" id="KW-1133">Transmembrane helix</keyword>
<dbReference type="Proteomes" id="UP000295444">
    <property type="component" value="Unassembled WGS sequence"/>
</dbReference>
<evidence type="ECO:0000313" key="2">
    <source>
        <dbReference type="EMBL" id="TDQ05063.1"/>
    </source>
</evidence>
<feature type="transmembrane region" description="Helical" evidence="1">
    <location>
        <begin position="63"/>
        <end position="83"/>
    </location>
</feature>
<evidence type="ECO:0000313" key="3">
    <source>
        <dbReference type="Proteomes" id="UP000295444"/>
    </source>
</evidence>
<gene>
    <name evidence="2" type="ORF">EV186_1011027</name>
</gene>
<dbReference type="RefSeq" id="WP_133847878.1">
    <property type="nucleotide sequence ID" value="NZ_SNXZ01000001.1"/>
</dbReference>
<evidence type="ECO:0000256" key="1">
    <source>
        <dbReference type="SAM" id="Phobius"/>
    </source>
</evidence>
<sequence>MTEPVIPRYRDKPTHAYGIARGALVDAALHNVRQVAAVLVGLAVLFVAGWTGLLLAGAHPVRWGQVLMDATFTVALVMLLEAARRVHLVRAVRRLAGGERWQYAEAHWIGRRGVRGRRLMVLSEDGAACLWVRDMSPATERAIDNRGRVLMLRPALDGRTAVFVDQRATVLLARLTTSAS</sequence>
<keyword evidence="3" id="KW-1185">Reference proteome</keyword>
<name>A0A4R6SPB6_LABRH</name>
<comment type="caution">
    <text evidence="2">The sequence shown here is derived from an EMBL/GenBank/DDBJ whole genome shotgun (WGS) entry which is preliminary data.</text>
</comment>
<organism evidence="2 3">
    <name type="scientific">Labedaea rhizosphaerae</name>
    <dbReference type="NCBI Taxonomy" id="598644"/>
    <lineage>
        <taxon>Bacteria</taxon>
        <taxon>Bacillati</taxon>
        <taxon>Actinomycetota</taxon>
        <taxon>Actinomycetes</taxon>
        <taxon>Pseudonocardiales</taxon>
        <taxon>Pseudonocardiaceae</taxon>
        <taxon>Labedaea</taxon>
    </lineage>
</organism>
<feature type="transmembrane region" description="Helical" evidence="1">
    <location>
        <begin position="35"/>
        <end position="57"/>
    </location>
</feature>
<protein>
    <submittedName>
        <fullName evidence="2">Uncharacterized protein</fullName>
    </submittedName>
</protein>